<proteinExistence type="predicted"/>
<evidence type="ECO:0000313" key="2">
    <source>
        <dbReference type="EMBL" id="MFD2459890.1"/>
    </source>
</evidence>
<gene>
    <name evidence="2" type="ORF">ACFSYJ_14840</name>
</gene>
<dbReference type="RefSeq" id="WP_345402856.1">
    <property type="nucleotide sequence ID" value="NZ_BAABHG010000014.1"/>
</dbReference>
<protein>
    <submittedName>
        <fullName evidence="2">Uncharacterized protein</fullName>
    </submittedName>
</protein>
<feature type="region of interest" description="Disordered" evidence="1">
    <location>
        <begin position="400"/>
        <end position="434"/>
    </location>
</feature>
<organism evidence="2 3">
    <name type="scientific">Amycolatopsis samaneae</name>
    <dbReference type="NCBI Taxonomy" id="664691"/>
    <lineage>
        <taxon>Bacteria</taxon>
        <taxon>Bacillati</taxon>
        <taxon>Actinomycetota</taxon>
        <taxon>Actinomycetes</taxon>
        <taxon>Pseudonocardiales</taxon>
        <taxon>Pseudonocardiaceae</taxon>
        <taxon>Amycolatopsis</taxon>
    </lineage>
</organism>
<comment type="caution">
    <text evidence="2">The sequence shown here is derived from an EMBL/GenBank/DDBJ whole genome shotgun (WGS) entry which is preliminary data.</text>
</comment>
<accession>A0ABW5GGZ5</accession>
<name>A0ABW5GGZ5_9PSEU</name>
<keyword evidence="3" id="KW-1185">Reference proteome</keyword>
<evidence type="ECO:0000256" key="1">
    <source>
        <dbReference type="SAM" id="MobiDB-lite"/>
    </source>
</evidence>
<evidence type="ECO:0000313" key="3">
    <source>
        <dbReference type="Proteomes" id="UP001597419"/>
    </source>
</evidence>
<sequence>MSDASTGTGCGCGCGGKKTCELASPARPRFFCGQLLTDQDLSELAGWVRDKRALARFREGWGVLCGLDVRADPRVPGGILVRSGYAVSSCGEDIVLPEQVAFDLTASCPPPVPCGSTGEQEPPGDCVLDLGVAYAEVGGDPVLALGRSVCGETGECENSRIVESFRFVATRAVDGAEPERPDWRRWREGYAEAACLLEKARTDGVAGDGVTPEARLAWLREAVRTRPPAHFGFVVDLLDAEQVTGPRFVWLLYWLVQDSVLAFLGDGCPGGCAGEAVSLARVWLHRTRTADGRWQWIVRAIDPGTLYRRPFGPADWPAPRGKVNFARLLWHQPEEACFEVRKLGLTIAAPPQEWRIPGTLGELDWMLGKPPVYCCDKQVTLRYVTMPPEAPPTGVRVVGFRADPPAPAGDGEAPGLLGGEAPGPPPNSEGTGTS</sequence>
<dbReference type="EMBL" id="JBHUKU010000007">
    <property type="protein sequence ID" value="MFD2459890.1"/>
    <property type="molecule type" value="Genomic_DNA"/>
</dbReference>
<dbReference type="Proteomes" id="UP001597419">
    <property type="component" value="Unassembled WGS sequence"/>
</dbReference>
<reference evidence="3" key="1">
    <citation type="journal article" date="2019" name="Int. J. Syst. Evol. Microbiol.">
        <title>The Global Catalogue of Microorganisms (GCM) 10K type strain sequencing project: providing services to taxonomists for standard genome sequencing and annotation.</title>
        <authorList>
            <consortium name="The Broad Institute Genomics Platform"/>
            <consortium name="The Broad Institute Genome Sequencing Center for Infectious Disease"/>
            <person name="Wu L."/>
            <person name="Ma J."/>
        </authorList>
    </citation>
    <scope>NUCLEOTIDE SEQUENCE [LARGE SCALE GENOMIC DNA]</scope>
    <source>
        <strain evidence="3">CGMCC 4.7643</strain>
    </source>
</reference>